<evidence type="ECO:0000313" key="7">
    <source>
        <dbReference type="EMBL" id="KAJ5084919.1"/>
    </source>
</evidence>
<evidence type="ECO:0000256" key="5">
    <source>
        <dbReference type="ARBA" id="ARBA00023002"/>
    </source>
</evidence>
<dbReference type="RefSeq" id="XP_056508316.1">
    <property type="nucleotide sequence ID" value="XM_056660023.1"/>
</dbReference>
<evidence type="ECO:0000256" key="1">
    <source>
        <dbReference type="ARBA" id="ARBA00001974"/>
    </source>
</evidence>
<dbReference type="InterPro" id="IPR036188">
    <property type="entry name" value="FAD/NAD-bd_sf"/>
</dbReference>
<dbReference type="AlphaFoldDB" id="A0A9W9ENE5"/>
<evidence type="ECO:0000256" key="4">
    <source>
        <dbReference type="ARBA" id="ARBA00022827"/>
    </source>
</evidence>
<dbReference type="Proteomes" id="UP001141434">
    <property type="component" value="Unassembled WGS sequence"/>
</dbReference>
<evidence type="ECO:0000256" key="2">
    <source>
        <dbReference type="ARBA" id="ARBA00010989"/>
    </source>
</evidence>
<evidence type="ECO:0000259" key="6">
    <source>
        <dbReference type="Pfam" id="PF01266"/>
    </source>
</evidence>
<dbReference type="EMBL" id="JAPMSZ010000011">
    <property type="protein sequence ID" value="KAJ5084919.1"/>
    <property type="molecule type" value="Genomic_DNA"/>
</dbReference>
<accession>A0A9W9ENE5</accession>
<dbReference type="SUPFAM" id="SSF51905">
    <property type="entry name" value="FAD/NAD(P)-binding domain"/>
    <property type="match status" value="1"/>
</dbReference>
<dbReference type="PANTHER" id="PTHR10961">
    <property type="entry name" value="PEROXISOMAL SARCOSINE OXIDASE"/>
    <property type="match status" value="1"/>
</dbReference>
<comment type="similarity">
    <text evidence="2">Belongs to the MSOX/MTOX family.</text>
</comment>
<comment type="caution">
    <text evidence="7">The sequence shown here is derived from an EMBL/GenBank/DDBJ whole genome shotgun (WGS) entry which is preliminary data.</text>
</comment>
<dbReference type="GO" id="GO:0004657">
    <property type="term" value="F:proline dehydrogenase activity"/>
    <property type="evidence" value="ECO:0007669"/>
    <property type="project" value="TreeGrafter"/>
</dbReference>
<name>A0A9W9ENE5_9EURO</name>
<dbReference type="GO" id="GO:0050031">
    <property type="term" value="F:L-pipecolate oxidase activity"/>
    <property type="evidence" value="ECO:0007669"/>
    <property type="project" value="TreeGrafter"/>
</dbReference>
<feature type="domain" description="FAD dependent oxidoreductase" evidence="6">
    <location>
        <begin position="6"/>
        <end position="356"/>
    </location>
</feature>
<keyword evidence="3" id="KW-0285">Flavoprotein</keyword>
<dbReference type="SUPFAM" id="SSF54373">
    <property type="entry name" value="FAD-linked reductases, C-terminal domain"/>
    <property type="match status" value="1"/>
</dbReference>
<organism evidence="7 8">
    <name type="scientific">Penicillium alfredii</name>
    <dbReference type="NCBI Taxonomy" id="1506179"/>
    <lineage>
        <taxon>Eukaryota</taxon>
        <taxon>Fungi</taxon>
        <taxon>Dikarya</taxon>
        <taxon>Ascomycota</taxon>
        <taxon>Pezizomycotina</taxon>
        <taxon>Eurotiomycetes</taxon>
        <taxon>Eurotiomycetidae</taxon>
        <taxon>Eurotiales</taxon>
        <taxon>Aspergillaceae</taxon>
        <taxon>Penicillium</taxon>
    </lineage>
</organism>
<reference evidence="7" key="1">
    <citation type="submission" date="2022-11" db="EMBL/GenBank/DDBJ databases">
        <authorList>
            <person name="Petersen C."/>
        </authorList>
    </citation>
    <scope>NUCLEOTIDE SEQUENCE</scope>
    <source>
        <strain evidence="7">IBT 34128</strain>
    </source>
</reference>
<comment type="cofactor">
    <cofactor evidence="1">
        <name>FAD</name>
        <dbReference type="ChEBI" id="CHEBI:57692"/>
    </cofactor>
</comment>
<dbReference type="GO" id="GO:0008115">
    <property type="term" value="F:sarcosine oxidase activity"/>
    <property type="evidence" value="ECO:0007669"/>
    <property type="project" value="TreeGrafter"/>
</dbReference>
<evidence type="ECO:0000256" key="3">
    <source>
        <dbReference type="ARBA" id="ARBA00022630"/>
    </source>
</evidence>
<dbReference type="Gene3D" id="3.30.9.10">
    <property type="entry name" value="D-Amino Acid Oxidase, subunit A, domain 2"/>
    <property type="match status" value="1"/>
</dbReference>
<dbReference type="GeneID" id="81399192"/>
<dbReference type="InterPro" id="IPR006076">
    <property type="entry name" value="FAD-dep_OxRdtase"/>
</dbReference>
<dbReference type="PANTHER" id="PTHR10961:SF45">
    <property type="entry name" value="FAD DEPENDENT OXIDOREDUCTASE DOMAIN-CONTAINING PROTEIN-RELATED"/>
    <property type="match status" value="1"/>
</dbReference>
<keyword evidence="8" id="KW-1185">Reference proteome</keyword>
<dbReference type="Gene3D" id="3.50.50.60">
    <property type="entry name" value="FAD/NAD(P)-binding domain"/>
    <property type="match status" value="1"/>
</dbReference>
<keyword evidence="5" id="KW-0560">Oxidoreductase</keyword>
<keyword evidence="4" id="KW-0274">FAD</keyword>
<protein>
    <recommendedName>
        <fullName evidence="6">FAD dependent oxidoreductase domain-containing protein</fullName>
    </recommendedName>
</protein>
<proteinExistence type="inferred from homology"/>
<gene>
    <name evidence="7" type="ORF">NUU61_009498</name>
</gene>
<reference evidence="7" key="2">
    <citation type="journal article" date="2023" name="IMA Fungus">
        <title>Comparative genomic study of the Penicillium genus elucidates a diverse pangenome and 15 lateral gene transfer events.</title>
        <authorList>
            <person name="Petersen C."/>
            <person name="Sorensen T."/>
            <person name="Nielsen M.R."/>
            <person name="Sondergaard T.E."/>
            <person name="Sorensen J.L."/>
            <person name="Fitzpatrick D.A."/>
            <person name="Frisvad J.C."/>
            <person name="Nielsen K.L."/>
        </authorList>
    </citation>
    <scope>NUCLEOTIDE SEQUENCE</scope>
    <source>
        <strain evidence="7">IBT 34128</strain>
    </source>
</reference>
<evidence type="ECO:0000313" key="8">
    <source>
        <dbReference type="Proteomes" id="UP001141434"/>
    </source>
</evidence>
<sequence>MDKNERIVIVGAGAFGLSTALTLVQQGYNSVTVLDRSMPPVPDGSSDPVYARIAKEAYDLWKTPEYQDAFHSTPCQWVCQDSTPEQPVQPRAVEYIAKTKRILTDMGQDMVAVRSTREAKQHFPRLMGKMADRGFGGFYNTQLMSRCASVGLSLVTGPSGQVEEFEKAIDGTITAVCTKSGNKIQGDRFIVATGAWTASLVPARNSMLAAAQVVGYLQLTPEEVAQLKDLPIYFNFSTGFFCFPAHESTGYLKVAIHGFGYTSTSPSSVFAPPSSAVATRANFVPADGVQRLVAGLKDFLPHFAPRGFERVGLCWYNDTPTGDFIMDYQPEPKNLFIATGGSGHGFKFLPVIGNYIVGSRQRSLPQDLLDKWTFPVQFRERFQGDAFMGDGSRGGPERRELRTSERDAFNAALTASSWQPSKI</sequence>
<dbReference type="GO" id="GO:0050660">
    <property type="term" value="F:flavin adenine dinucleotide binding"/>
    <property type="evidence" value="ECO:0007669"/>
    <property type="project" value="InterPro"/>
</dbReference>
<dbReference type="InterPro" id="IPR045170">
    <property type="entry name" value="MTOX"/>
</dbReference>
<dbReference type="OrthoDB" id="2219495at2759"/>
<dbReference type="Pfam" id="PF01266">
    <property type="entry name" value="DAO"/>
    <property type="match status" value="1"/>
</dbReference>